<gene>
    <name evidence="1" type="ORF">A3SI_02578</name>
</gene>
<accession>I5C9P8</accession>
<dbReference type="Pfam" id="PF13646">
    <property type="entry name" value="HEAT_2"/>
    <property type="match status" value="1"/>
</dbReference>
<dbReference type="EMBL" id="AJYA01000004">
    <property type="protein sequence ID" value="EIM78550.1"/>
    <property type="molecule type" value="Genomic_DNA"/>
</dbReference>
<sequence>MRDLSYYIAKITDPEEEEAYFYADRIGQLGTPEALEAMVELLHQEDEALQYLAARALSGMEENAAALEPLMTLILAPENRQRNGALVEALEGFDLSEHFVEVVRIYLFGNFKASRLAKNYLDYTDFSISPRMIKKAKKHLSHFLNNSNQTLADEAEKAAEVSAIIAELEDMFRED</sequence>
<dbReference type="InterPro" id="IPR016024">
    <property type="entry name" value="ARM-type_fold"/>
</dbReference>
<evidence type="ECO:0000313" key="1">
    <source>
        <dbReference type="EMBL" id="EIM78550.1"/>
    </source>
</evidence>
<organism evidence="1 2">
    <name type="scientific">Nitritalea halalkaliphila LW7</name>
    <dbReference type="NCBI Taxonomy" id="1189621"/>
    <lineage>
        <taxon>Bacteria</taxon>
        <taxon>Pseudomonadati</taxon>
        <taxon>Bacteroidota</taxon>
        <taxon>Cytophagia</taxon>
        <taxon>Cytophagales</taxon>
        <taxon>Cyclobacteriaceae</taxon>
        <taxon>Nitritalea</taxon>
    </lineage>
</organism>
<keyword evidence="2" id="KW-1185">Reference proteome</keyword>
<protein>
    <recommendedName>
        <fullName evidence="3">HEAT repeat domain-containing protein</fullName>
    </recommendedName>
</protein>
<dbReference type="SUPFAM" id="SSF48371">
    <property type="entry name" value="ARM repeat"/>
    <property type="match status" value="1"/>
</dbReference>
<dbReference type="OrthoDB" id="822648at2"/>
<comment type="caution">
    <text evidence="1">The sequence shown here is derived from an EMBL/GenBank/DDBJ whole genome shotgun (WGS) entry which is preliminary data.</text>
</comment>
<reference evidence="1 2" key="1">
    <citation type="submission" date="2012-05" db="EMBL/GenBank/DDBJ databases">
        <title>Genome sequence of Nitritalea halalkaliphila LW7.</title>
        <authorList>
            <person name="Jangir P.K."/>
            <person name="Singh A."/>
            <person name="Shivaji S."/>
            <person name="Sharma R."/>
        </authorList>
    </citation>
    <scope>NUCLEOTIDE SEQUENCE [LARGE SCALE GENOMIC DNA]</scope>
    <source>
        <strain evidence="1 2">LW7</strain>
    </source>
</reference>
<proteinExistence type="predicted"/>
<dbReference type="RefSeq" id="WP_009053429.1">
    <property type="nucleotide sequence ID" value="NZ_AJYA01000004.1"/>
</dbReference>
<evidence type="ECO:0008006" key="3">
    <source>
        <dbReference type="Google" id="ProtNLM"/>
    </source>
</evidence>
<dbReference type="STRING" id="1189621.A3SI_02578"/>
<name>I5C9P8_9BACT</name>
<dbReference type="Gene3D" id="1.25.10.10">
    <property type="entry name" value="Leucine-rich Repeat Variant"/>
    <property type="match status" value="1"/>
</dbReference>
<dbReference type="Proteomes" id="UP000005551">
    <property type="component" value="Unassembled WGS sequence"/>
</dbReference>
<evidence type="ECO:0000313" key="2">
    <source>
        <dbReference type="Proteomes" id="UP000005551"/>
    </source>
</evidence>
<dbReference type="InterPro" id="IPR011989">
    <property type="entry name" value="ARM-like"/>
</dbReference>
<dbReference type="AlphaFoldDB" id="I5C9P8"/>